<keyword evidence="2" id="KW-0238">DNA-binding</keyword>
<evidence type="ECO:0000313" key="6">
    <source>
        <dbReference type="Proteomes" id="UP000523601"/>
    </source>
</evidence>
<dbReference type="Gene3D" id="1.10.10.10">
    <property type="entry name" value="Winged helix-like DNA-binding domain superfamily/Winged helix DNA-binding domain"/>
    <property type="match status" value="1"/>
</dbReference>
<dbReference type="PROSITE" id="PS50949">
    <property type="entry name" value="HTH_GNTR"/>
    <property type="match status" value="1"/>
</dbReference>
<dbReference type="Proteomes" id="UP000523601">
    <property type="component" value="Unassembled WGS sequence"/>
</dbReference>
<evidence type="ECO:0000256" key="2">
    <source>
        <dbReference type="ARBA" id="ARBA00023125"/>
    </source>
</evidence>
<dbReference type="SMART" id="SM00895">
    <property type="entry name" value="FCD"/>
    <property type="match status" value="1"/>
</dbReference>
<feature type="domain" description="HTH gntR-type" evidence="4">
    <location>
        <begin position="9"/>
        <end position="76"/>
    </location>
</feature>
<keyword evidence="1" id="KW-0805">Transcription regulation</keyword>
<dbReference type="CDD" id="cd07377">
    <property type="entry name" value="WHTH_GntR"/>
    <property type="match status" value="1"/>
</dbReference>
<accession>A0ABX2PFC9</accession>
<dbReference type="InterPro" id="IPR008920">
    <property type="entry name" value="TF_FadR/GntR_C"/>
</dbReference>
<gene>
    <name evidence="5" type="ORF">HJ526_12080</name>
</gene>
<dbReference type="SMART" id="SM00345">
    <property type="entry name" value="HTH_GNTR"/>
    <property type="match status" value="1"/>
</dbReference>
<dbReference type="InterPro" id="IPR000524">
    <property type="entry name" value="Tscrpt_reg_HTH_GntR"/>
</dbReference>
<dbReference type="RefSeq" id="WP_176854781.1">
    <property type="nucleotide sequence ID" value="NZ_JABCJD010000005.1"/>
</dbReference>
<dbReference type="InterPro" id="IPR036388">
    <property type="entry name" value="WH-like_DNA-bd_sf"/>
</dbReference>
<dbReference type="Pfam" id="PF07729">
    <property type="entry name" value="FCD"/>
    <property type="match status" value="1"/>
</dbReference>
<dbReference type="PANTHER" id="PTHR43537:SF53">
    <property type="entry name" value="HTH-TYPE TRANSCRIPTIONAL REPRESSOR NANR"/>
    <property type="match status" value="1"/>
</dbReference>
<evidence type="ECO:0000259" key="4">
    <source>
        <dbReference type="PROSITE" id="PS50949"/>
    </source>
</evidence>
<dbReference type="InterPro" id="IPR036390">
    <property type="entry name" value="WH_DNA-bd_sf"/>
</dbReference>
<name>A0ABX2PFC9_9RHOB</name>
<organism evidence="5 6">
    <name type="scientific">Donghicola mangrovi</name>
    <dbReference type="NCBI Taxonomy" id="2729614"/>
    <lineage>
        <taxon>Bacteria</taxon>
        <taxon>Pseudomonadati</taxon>
        <taxon>Pseudomonadota</taxon>
        <taxon>Alphaproteobacteria</taxon>
        <taxon>Rhodobacterales</taxon>
        <taxon>Roseobacteraceae</taxon>
        <taxon>Donghicola</taxon>
    </lineage>
</organism>
<proteinExistence type="predicted"/>
<comment type="caution">
    <text evidence="5">The sequence shown here is derived from an EMBL/GenBank/DDBJ whole genome shotgun (WGS) entry which is preliminary data.</text>
</comment>
<dbReference type="SUPFAM" id="SSF48008">
    <property type="entry name" value="GntR ligand-binding domain-like"/>
    <property type="match status" value="1"/>
</dbReference>
<sequence>MKDAMILSDDISEVICATLRAAIFEGALKPGDKLKEDILAQHFKASRTVVRGALSLLAQQNLAERRRNHGTFVASPTPLEARNLLETRRIIELSAMDALQGKLGEKEFEVLEKVVDTERRVHAGTDFTEKKKIAGEFDYTLVGFTGNEVLLNMLQNVLTRLSLVTALYARDQGTGSGVAQHEAIVDLLRKGEFDAARTSMAAHLDEMAKSIAFEGVDGEKDEFLAILERMTAQA</sequence>
<reference evidence="5 6" key="1">
    <citation type="submission" date="2020-04" db="EMBL/GenBank/DDBJ databases">
        <title>Donghicola sp., a member of the Rhodobacteraceae family isolated from mangrove forest in Thailand.</title>
        <authorList>
            <person name="Charoenyingcharoen P."/>
            <person name="Yukphan P."/>
        </authorList>
    </citation>
    <scope>NUCLEOTIDE SEQUENCE [LARGE SCALE GENOMIC DNA]</scope>
    <source>
        <strain evidence="5 6">C2-DW-16</strain>
    </source>
</reference>
<keyword evidence="6" id="KW-1185">Reference proteome</keyword>
<keyword evidence="3" id="KW-0804">Transcription</keyword>
<dbReference type="SUPFAM" id="SSF46785">
    <property type="entry name" value="Winged helix' DNA-binding domain"/>
    <property type="match status" value="1"/>
</dbReference>
<dbReference type="Gene3D" id="1.20.120.530">
    <property type="entry name" value="GntR ligand-binding domain-like"/>
    <property type="match status" value="1"/>
</dbReference>
<protein>
    <submittedName>
        <fullName evidence="5">GntR family transcriptional regulator</fullName>
    </submittedName>
</protein>
<evidence type="ECO:0000313" key="5">
    <source>
        <dbReference type="EMBL" id="NVO28164.1"/>
    </source>
</evidence>
<dbReference type="InterPro" id="IPR011711">
    <property type="entry name" value="GntR_C"/>
</dbReference>
<evidence type="ECO:0000256" key="3">
    <source>
        <dbReference type="ARBA" id="ARBA00023163"/>
    </source>
</evidence>
<dbReference type="EMBL" id="JABCJD010000005">
    <property type="protein sequence ID" value="NVO28164.1"/>
    <property type="molecule type" value="Genomic_DNA"/>
</dbReference>
<dbReference type="Pfam" id="PF00392">
    <property type="entry name" value="GntR"/>
    <property type="match status" value="1"/>
</dbReference>
<dbReference type="PANTHER" id="PTHR43537">
    <property type="entry name" value="TRANSCRIPTIONAL REGULATOR, GNTR FAMILY"/>
    <property type="match status" value="1"/>
</dbReference>
<evidence type="ECO:0000256" key="1">
    <source>
        <dbReference type="ARBA" id="ARBA00023015"/>
    </source>
</evidence>